<accession>B4JWW5</accession>
<feature type="compositionally biased region" description="Basic residues" evidence="1">
    <location>
        <begin position="238"/>
        <end position="253"/>
    </location>
</feature>
<dbReference type="KEGG" id="dgr:6569410"/>
<evidence type="ECO:0000313" key="3">
    <source>
        <dbReference type="Proteomes" id="UP000001070"/>
    </source>
</evidence>
<feature type="region of interest" description="Disordered" evidence="1">
    <location>
        <begin position="110"/>
        <end position="133"/>
    </location>
</feature>
<gene>
    <name evidence="2" type="primary">Dgri\GH17676</name>
    <name evidence="2" type="ORF">Dgri_GH17676</name>
</gene>
<dbReference type="STRING" id="7222.B4JWW5"/>
<feature type="region of interest" description="Disordered" evidence="1">
    <location>
        <begin position="145"/>
        <end position="170"/>
    </location>
</feature>
<dbReference type="HOGENOM" id="CLU_081088_0_0_1"/>
<feature type="region of interest" description="Disordered" evidence="1">
    <location>
        <begin position="197"/>
        <end position="253"/>
    </location>
</feature>
<evidence type="ECO:0000256" key="1">
    <source>
        <dbReference type="SAM" id="MobiDB-lite"/>
    </source>
</evidence>
<sequence length="253" mass="28792">MDTNVDLPPGEKRLGLIAAMAHFRPKTATPIQFYNYVREFCIMHDCSIDEAMARTPDTWTKLGKAQRELYNSKMHAALPIPVPRHQIYCALKMERAGRWKISAMPTANGASTTYSMESYAPPIKPTKRQTRLRAQQPRFDNLAESSLWSPTQPKKLQAQQQQQQPTSPAKGCLHEVISGRQKVQVKPLCAAAIVVKQQQQQQQQQQQKLKEQSAAEQRQKRKKKKKMMSPSGASKTECRRKHSSGKRNKKNSI</sequence>
<organism evidence="3">
    <name type="scientific">Drosophila grimshawi</name>
    <name type="common">Hawaiian fruit fly</name>
    <name type="synonym">Idiomyia grimshawi</name>
    <dbReference type="NCBI Taxonomy" id="7222"/>
    <lineage>
        <taxon>Eukaryota</taxon>
        <taxon>Metazoa</taxon>
        <taxon>Ecdysozoa</taxon>
        <taxon>Arthropoda</taxon>
        <taxon>Hexapoda</taxon>
        <taxon>Insecta</taxon>
        <taxon>Pterygota</taxon>
        <taxon>Neoptera</taxon>
        <taxon>Endopterygota</taxon>
        <taxon>Diptera</taxon>
        <taxon>Brachycera</taxon>
        <taxon>Muscomorpha</taxon>
        <taxon>Ephydroidea</taxon>
        <taxon>Drosophilidae</taxon>
        <taxon>Drosophila</taxon>
        <taxon>Hawaiian Drosophila</taxon>
    </lineage>
</organism>
<name>B4JWW5_DROGR</name>
<dbReference type="PhylomeDB" id="B4JWW5"/>
<feature type="compositionally biased region" description="Low complexity" evidence="1">
    <location>
        <begin position="150"/>
        <end position="169"/>
    </location>
</feature>
<evidence type="ECO:0000313" key="2">
    <source>
        <dbReference type="EMBL" id="EDV95241.1"/>
    </source>
</evidence>
<feature type="compositionally biased region" description="Low complexity" evidence="1">
    <location>
        <begin position="197"/>
        <end position="207"/>
    </location>
</feature>
<reference evidence="2 3" key="1">
    <citation type="journal article" date="2007" name="Nature">
        <title>Evolution of genes and genomes on the Drosophila phylogeny.</title>
        <authorList>
            <consortium name="Drosophila 12 Genomes Consortium"/>
            <person name="Clark A.G."/>
            <person name="Eisen M.B."/>
            <person name="Smith D.R."/>
            <person name="Bergman C.M."/>
            <person name="Oliver B."/>
            <person name="Markow T.A."/>
            <person name="Kaufman T.C."/>
            <person name="Kellis M."/>
            <person name="Gelbart W."/>
            <person name="Iyer V.N."/>
            <person name="Pollard D.A."/>
            <person name="Sackton T.B."/>
            <person name="Larracuente A.M."/>
            <person name="Singh N.D."/>
            <person name="Abad J.P."/>
            <person name="Abt D.N."/>
            <person name="Adryan B."/>
            <person name="Aguade M."/>
            <person name="Akashi H."/>
            <person name="Anderson W.W."/>
            <person name="Aquadro C.F."/>
            <person name="Ardell D.H."/>
            <person name="Arguello R."/>
            <person name="Artieri C.G."/>
            <person name="Barbash D.A."/>
            <person name="Barker D."/>
            <person name="Barsanti P."/>
            <person name="Batterham P."/>
            <person name="Batzoglou S."/>
            <person name="Begun D."/>
            <person name="Bhutkar A."/>
            <person name="Blanco E."/>
            <person name="Bosak S.A."/>
            <person name="Bradley R.K."/>
            <person name="Brand A.D."/>
            <person name="Brent M.R."/>
            <person name="Brooks A.N."/>
            <person name="Brown R.H."/>
            <person name="Butlin R.K."/>
            <person name="Caggese C."/>
            <person name="Calvi B.R."/>
            <person name="Bernardo de Carvalho A."/>
            <person name="Caspi A."/>
            <person name="Castrezana S."/>
            <person name="Celniker S.E."/>
            <person name="Chang J.L."/>
            <person name="Chapple C."/>
            <person name="Chatterji S."/>
            <person name="Chinwalla A."/>
            <person name="Civetta A."/>
            <person name="Clifton S.W."/>
            <person name="Comeron J.M."/>
            <person name="Costello J.C."/>
            <person name="Coyne J.A."/>
            <person name="Daub J."/>
            <person name="David R.G."/>
            <person name="Delcher A.L."/>
            <person name="Delehaunty K."/>
            <person name="Do C.B."/>
            <person name="Ebling H."/>
            <person name="Edwards K."/>
            <person name="Eickbush T."/>
            <person name="Evans J.D."/>
            <person name="Filipski A."/>
            <person name="Findeiss S."/>
            <person name="Freyhult E."/>
            <person name="Fulton L."/>
            <person name="Fulton R."/>
            <person name="Garcia A.C."/>
            <person name="Gardiner A."/>
            <person name="Garfield D.A."/>
            <person name="Garvin B.E."/>
            <person name="Gibson G."/>
            <person name="Gilbert D."/>
            <person name="Gnerre S."/>
            <person name="Godfrey J."/>
            <person name="Good R."/>
            <person name="Gotea V."/>
            <person name="Gravely B."/>
            <person name="Greenberg A.J."/>
            <person name="Griffiths-Jones S."/>
            <person name="Gross S."/>
            <person name="Guigo R."/>
            <person name="Gustafson E.A."/>
            <person name="Haerty W."/>
            <person name="Hahn M.W."/>
            <person name="Halligan D.L."/>
            <person name="Halpern A.L."/>
            <person name="Halter G.M."/>
            <person name="Han M.V."/>
            <person name="Heger A."/>
            <person name="Hillier L."/>
            <person name="Hinrichs A.S."/>
            <person name="Holmes I."/>
            <person name="Hoskins R.A."/>
            <person name="Hubisz M.J."/>
            <person name="Hultmark D."/>
            <person name="Huntley M.A."/>
            <person name="Jaffe D.B."/>
            <person name="Jagadeeshan S."/>
            <person name="Jeck W.R."/>
            <person name="Johnson J."/>
            <person name="Jones C.D."/>
            <person name="Jordan W.C."/>
            <person name="Karpen G.H."/>
            <person name="Kataoka E."/>
            <person name="Keightley P.D."/>
            <person name="Kheradpour P."/>
            <person name="Kirkness E.F."/>
            <person name="Koerich L.B."/>
            <person name="Kristiansen K."/>
            <person name="Kudrna D."/>
            <person name="Kulathinal R.J."/>
            <person name="Kumar S."/>
            <person name="Kwok R."/>
            <person name="Lander E."/>
            <person name="Langley C.H."/>
            <person name="Lapoint R."/>
            <person name="Lazzaro B.P."/>
            <person name="Lee S.J."/>
            <person name="Levesque L."/>
            <person name="Li R."/>
            <person name="Lin C.F."/>
            <person name="Lin M.F."/>
            <person name="Lindblad-Toh K."/>
            <person name="Llopart A."/>
            <person name="Long M."/>
            <person name="Low L."/>
            <person name="Lozovsky E."/>
            <person name="Lu J."/>
            <person name="Luo M."/>
            <person name="Machado C.A."/>
            <person name="Makalowski W."/>
            <person name="Marzo M."/>
            <person name="Matsuda M."/>
            <person name="Matzkin L."/>
            <person name="McAllister B."/>
            <person name="McBride C.S."/>
            <person name="McKernan B."/>
            <person name="McKernan K."/>
            <person name="Mendez-Lago M."/>
            <person name="Minx P."/>
            <person name="Mollenhauer M.U."/>
            <person name="Montooth K."/>
            <person name="Mount S.M."/>
            <person name="Mu X."/>
            <person name="Myers E."/>
            <person name="Negre B."/>
            <person name="Newfeld S."/>
            <person name="Nielsen R."/>
            <person name="Noor M.A."/>
            <person name="O'Grady P."/>
            <person name="Pachter L."/>
            <person name="Papaceit M."/>
            <person name="Parisi M.J."/>
            <person name="Parisi M."/>
            <person name="Parts L."/>
            <person name="Pedersen J.S."/>
            <person name="Pesole G."/>
            <person name="Phillippy A.M."/>
            <person name="Ponting C.P."/>
            <person name="Pop M."/>
            <person name="Porcelli D."/>
            <person name="Powell J.R."/>
            <person name="Prohaska S."/>
            <person name="Pruitt K."/>
            <person name="Puig M."/>
            <person name="Quesneville H."/>
            <person name="Ram K.R."/>
            <person name="Rand D."/>
            <person name="Rasmussen M.D."/>
            <person name="Reed L.K."/>
            <person name="Reenan R."/>
            <person name="Reily A."/>
            <person name="Remington K.A."/>
            <person name="Rieger T.T."/>
            <person name="Ritchie M.G."/>
            <person name="Robin C."/>
            <person name="Rogers Y.H."/>
            <person name="Rohde C."/>
            <person name="Rozas J."/>
            <person name="Rubenfield M.J."/>
            <person name="Ruiz A."/>
            <person name="Russo S."/>
            <person name="Salzberg S.L."/>
            <person name="Sanchez-Gracia A."/>
            <person name="Saranga D.J."/>
            <person name="Sato H."/>
            <person name="Schaeffer S.W."/>
            <person name="Schatz M.C."/>
            <person name="Schlenke T."/>
            <person name="Schwartz R."/>
            <person name="Segarra C."/>
            <person name="Singh R.S."/>
            <person name="Sirot L."/>
            <person name="Sirota M."/>
            <person name="Sisneros N.B."/>
            <person name="Smith C.D."/>
            <person name="Smith T.F."/>
            <person name="Spieth J."/>
            <person name="Stage D.E."/>
            <person name="Stark A."/>
            <person name="Stephan W."/>
            <person name="Strausberg R.L."/>
            <person name="Strempel S."/>
            <person name="Sturgill D."/>
            <person name="Sutton G."/>
            <person name="Sutton G.G."/>
            <person name="Tao W."/>
            <person name="Teichmann S."/>
            <person name="Tobari Y.N."/>
            <person name="Tomimura Y."/>
            <person name="Tsolas J.M."/>
            <person name="Valente V.L."/>
            <person name="Venter E."/>
            <person name="Venter J.C."/>
            <person name="Vicario S."/>
            <person name="Vieira F.G."/>
            <person name="Vilella A.J."/>
            <person name="Villasante A."/>
            <person name="Walenz B."/>
            <person name="Wang J."/>
            <person name="Wasserman M."/>
            <person name="Watts T."/>
            <person name="Wilson D."/>
            <person name="Wilson R.K."/>
            <person name="Wing R.A."/>
            <person name="Wolfner M.F."/>
            <person name="Wong A."/>
            <person name="Wong G.K."/>
            <person name="Wu C.I."/>
            <person name="Wu G."/>
            <person name="Yamamoto D."/>
            <person name="Yang H.P."/>
            <person name="Yang S.P."/>
            <person name="Yorke J.A."/>
            <person name="Yoshida K."/>
            <person name="Zdobnov E."/>
            <person name="Zhang P."/>
            <person name="Zhang Y."/>
            <person name="Zimin A.V."/>
            <person name="Baldwin J."/>
            <person name="Abdouelleil A."/>
            <person name="Abdulkadir J."/>
            <person name="Abebe A."/>
            <person name="Abera B."/>
            <person name="Abreu J."/>
            <person name="Acer S.C."/>
            <person name="Aftuck L."/>
            <person name="Alexander A."/>
            <person name="An P."/>
            <person name="Anderson E."/>
            <person name="Anderson S."/>
            <person name="Arachi H."/>
            <person name="Azer M."/>
            <person name="Bachantsang P."/>
            <person name="Barry A."/>
            <person name="Bayul T."/>
            <person name="Berlin A."/>
            <person name="Bessette D."/>
            <person name="Bloom T."/>
            <person name="Blye J."/>
            <person name="Boguslavskiy L."/>
            <person name="Bonnet C."/>
            <person name="Boukhgalter B."/>
            <person name="Bourzgui I."/>
            <person name="Brown A."/>
            <person name="Cahill P."/>
            <person name="Channer S."/>
            <person name="Cheshatsang Y."/>
            <person name="Chuda L."/>
            <person name="Citroen M."/>
            <person name="Collymore A."/>
            <person name="Cooke P."/>
            <person name="Costello M."/>
            <person name="D'Aco K."/>
            <person name="Daza R."/>
            <person name="De Haan G."/>
            <person name="DeGray S."/>
            <person name="DeMaso C."/>
            <person name="Dhargay N."/>
            <person name="Dooley K."/>
            <person name="Dooley E."/>
            <person name="Doricent M."/>
            <person name="Dorje P."/>
            <person name="Dorjee K."/>
            <person name="Dupes A."/>
            <person name="Elong R."/>
            <person name="Falk J."/>
            <person name="Farina A."/>
            <person name="Faro S."/>
            <person name="Ferguson D."/>
            <person name="Fisher S."/>
            <person name="Foley C.D."/>
            <person name="Franke A."/>
            <person name="Friedrich D."/>
            <person name="Gadbois L."/>
            <person name="Gearin G."/>
            <person name="Gearin C.R."/>
            <person name="Giannoukos G."/>
            <person name="Goode T."/>
            <person name="Graham J."/>
            <person name="Grandbois E."/>
            <person name="Grewal S."/>
            <person name="Gyaltsen K."/>
            <person name="Hafez N."/>
            <person name="Hagos B."/>
            <person name="Hall J."/>
            <person name="Henson C."/>
            <person name="Hollinger A."/>
            <person name="Honan T."/>
            <person name="Huard M.D."/>
            <person name="Hughes L."/>
            <person name="Hurhula B."/>
            <person name="Husby M.E."/>
            <person name="Kamat A."/>
            <person name="Kanga B."/>
            <person name="Kashin S."/>
            <person name="Khazanovich D."/>
            <person name="Kisner P."/>
            <person name="Lance K."/>
            <person name="Lara M."/>
            <person name="Lee W."/>
            <person name="Lennon N."/>
            <person name="Letendre F."/>
            <person name="LeVine R."/>
            <person name="Lipovsky A."/>
            <person name="Liu X."/>
            <person name="Liu J."/>
            <person name="Liu S."/>
            <person name="Lokyitsang T."/>
            <person name="Lokyitsang Y."/>
            <person name="Lubonja R."/>
            <person name="Lui A."/>
            <person name="MacDonald P."/>
            <person name="Magnisalis V."/>
            <person name="Maru K."/>
            <person name="Matthews C."/>
            <person name="McCusker W."/>
            <person name="McDonough S."/>
            <person name="Mehta T."/>
            <person name="Meldrim J."/>
            <person name="Meneus L."/>
            <person name="Mihai O."/>
            <person name="Mihalev A."/>
            <person name="Mihova T."/>
            <person name="Mittelman R."/>
            <person name="Mlenga V."/>
            <person name="Montmayeur A."/>
            <person name="Mulrain L."/>
            <person name="Navidi A."/>
            <person name="Naylor J."/>
            <person name="Negash T."/>
            <person name="Nguyen T."/>
            <person name="Nguyen N."/>
            <person name="Nicol R."/>
            <person name="Norbu C."/>
            <person name="Norbu N."/>
            <person name="Novod N."/>
            <person name="O'Neill B."/>
            <person name="Osman S."/>
            <person name="Markiewicz E."/>
            <person name="Oyono O.L."/>
            <person name="Patti C."/>
            <person name="Phunkhang P."/>
            <person name="Pierre F."/>
            <person name="Priest M."/>
            <person name="Raghuraman S."/>
            <person name="Rege F."/>
            <person name="Reyes R."/>
            <person name="Rise C."/>
            <person name="Rogov P."/>
            <person name="Ross K."/>
            <person name="Ryan E."/>
            <person name="Settipalli S."/>
            <person name="Shea T."/>
            <person name="Sherpa N."/>
            <person name="Shi L."/>
            <person name="Shih D."/>
            <person name="Sparrow T."/>
            <person name="Spaulding J."/>
            <person name="Stalker J."/>
            <person name="Stange-Thomann N."/>
            <person name="Stavropoulos S."/>
            <person name="Stone C."/>
            <person name="Strader C."/>
            <person name="Tesfaye S."/>
            <person name="Thomson T."/>
            <person name="Thoulutsang Y."/>
            <person name="Thoulutsang D."/>
            <person name="Topham K."/>
            <person name="Topping I."/>
            <person name="Tsamla T."/>
            <person name="Vassiliev H."/>
            <person name="Vo A."/>
            <person name="Wangchuk T."/>
            <person name="Wangdi T."/>
            <person name="Weiand M."/>
            <person name="Wilkinson J."/>
            <person name="Wilson A."/>
            <person name="Yadav S."/>
            <person name="Young G."/>
            <person name="Yu Q."/>
            <person name="Zembek L."/>
            <person name="Zhong D."/>
            <person name="Zimmer A."/>
            <person name="Zwirko Z."/>
            <person name="Jaffe D.B."/>
            <person name="Alvarez P."/>
            <person name="Brockman W."/>
            <person name="Butler J."/>
            <person name="Chin C."/>
            <person name="Gnerre S."/>
            <person name="Grabherr M."/>
            <person name="Kleber M."/>
            <person name="Mauceli E."/>
            <person name="MacCallum I."/>
        </authorList>
    </citation>
    <scope>NUCLEOTIDE SEQUENCE [LARGE SCALE GENOMIC DNA]</scope>
    <source>
        <strain evidence="3">Tucson 15287-2541.00</strain>
    </source>
</reference>
<protein>
    <submittedName>
        <fullName evidence="2">GH17676</fullName>
    </submittedName>
</protein>
<proteinExistence type="predicted"/>
<dbReference type="OrthoDB" id="7861173at2759"/>
<dbReference type="Proteomes" id="UP000001070">
    <property type="component" value="Unassembled WGS sequence"/>
</dbReference>
<dbReference type="AlphaFoldDB" id="B4JWW5"/>
<keyword evidence="3" id="KW-1185">Reference proteome</keyword>
<dbReference type="EMBL" id="CH916376">
    <property type="protein sequence ID" value="EDV95241.1"/>
    <property type="molecule type" value="Genomic_DNA"/>
</dbReference>
<dbReference type="eggNOG" id="ENOG502R93J">
    <property type="taxonomic scope" value="Eukaryota"/>
</dbReference>
<dbReference type="InParanoid" id="B4JWW5"/>